<protein>
    <submittedName>
        <fullName evidence="2">Uncharacterized protein</fullName>
    </submittedName>
</protein>
<keyword evidence="1" id="KW-0812">Transmembrane</keyword>
<keyword evidence="1" id="KW-0472">Membrane</keyword>
<name>A0A167P078_CALVF</name>
<dbReference type="AlphaFoldDB" id="A0A167P078"/>
<dbReference type="OrthoDB" id="2657661at2759"/>
<accession>A0A167P078</accession>
<feature type="transmembrane region" description="Helical" evidence="1">
    <location>
        <begin position="269"/>
        <end position="286"/>
    </location>
</feature>
<feature type="transmembrane region" description="Helical" evidence="1">
    <location>
        <begin position="208"/>
        <end position="225"/>
    </location>
</feature>
<organism evidence="2 3">
    <name type="scientific">Calocera viscosa (strain TUFC12733)</name>
    <dbReference type="NCBI Taxonomy" id="1330018"/>
    <lineage>
        <taxon>Eukaryota</taxon>
        <taxon>Fungi</taxon>
        <taxon>Dikarya</taxon>
        <taxon>Basidiomycota</taxon>
        <taxon>Agaricomycotina</taxon>
        <taxon>Dacrymycetes</taxon>
        <taxon>Dacrymycetales</taxon>
        <taxon>Dacrymycetaceae</taxon>
        <taxon>Calocera</taxon>
    </lineage>
</organism>
<evidence type="ECO:0000313" key="2">
    <source>
        <dbReference type="EMBL" id="KZO98278.1"/>
    </source>
</evidence>
<sequence length="404" mass="44909">MPEPATAQLVELCLTHQFWRHKSSFPHGPTVEGSEEELRRMLTYFHIEMETCPNHSVSPFLEGQPARLIGALNWCKEQSESSEVLNWTIAELTSVIYIHACLTSFGELGVLMDRRQPPFEDDSGPGRPRLSKVIPYCMMHLLVLGGDAPYMEMIRDVTVGHYIAPQPWQDLMKQLVASRNKINIIAALILGANVSFLTIQGLQEAQSTISMMSALLSLASLVVGIQQERLHERLLKTTAVRGSAYFYRAWISRLGYRGVALTYALPTALLSWAIITLVAPILLWTFQNIAGDWIARSIIIGLIVVLLAVVACSSHFINHLTTSPAGDQPRKKRCMMSTAADYVSDRACTGAKWVGYGAHVCWRVSGHRGYKWIRTGIRCLVRRVCGSEEELPQPATAPNARAGP</sequence>
<keyword evidence="3" id="KW-1185">Reference proteome</keyword>
<evidence type="ECO:0000313" key="3">
    <source>
        <dbReference type="Proteomes" id="UP000076738"/>
    </source>
</evidence>
<proteinExistence type="predicted"/>
<reference evidence="2 3" key="1">
    <citation type="journal article" date="2016" name="Mol. Biol. Evol.">
        <title>Comparative Genomics of Early-Diverging Mushroom-Forming Fungi Provides Insights into the Origins of Lignocellulose Decay Capabilities.</title>
        <authorList>
            <person name="Nagy L.G."/>
            <person name="Riley R."/>
            <person name="Tritt A."/>
            <person name="Adam C."/>
            <person name="Daum C."/>
            <person name="Floudas D."/>
            <person name="Sun H."/>
            <person name="Yadav J.S."/>
            <person name="Pangilinan J."/>
            <person name="Larsson K.H."/>
            <person name="Matsuura K."/>
            <person name="Barry K."/>
            <person name="Labutti K."/>
            <person name="Kuo R."/>
            <person name="Ohm R.A."/>
            <person name="Bhattacharya S.S."/>
            <person name="Shirouzu T."/>
            <person name="Yoshinaga Y."/>
            <person name="Martin F.M."/>
            <person name="Grigoriev I.V."/>
            <person name="Hibbett D.S."/>
        </authorList>
    </citation>
    <scope>NUCLEOTIDE SEQUENCE [LARGE SCALE GENOMIC DNA]</scope>
    <source>
        <strain evidence="2 3">TUFC12733</strain>
    </source>
</reference>
<keyword evidence="1" id="KW-1133">Transmembrane helix</keyword>
<evidence type="ECO:0000256" key="1">
    <source>
        <dbReference type="SAM" id="Phobius"/>
    </source>
</evidence>
<dbReference type="Proteomes" id="UP000076738">
    <property type="component" value="Unassembled WGS sequence"/>
</dbReference>
<feature type="transmembrane region" description="Helical" evidence="1">
    <location>
        <begin position="298"/>
        <end position="317"/>
    </location>
</feature>
<feature type="transmembrane region" description="Helical" evidence="1">
    <location>
        <begin position="182"/>
        <end position="202"/>
    </location>
</feature>
<gene>
    <name evidence="2" type="ORF">CALVIDRAFT_535369</name>
</gene>
<dbReference type="EMBL" id="KV417276">
    <property type="protein sequence ID" value="KZO98278.1"/>
    <property type="molecule type" value="Genomic_DNA"/>
</dbReference>